<dbReference type="PANTHER" id="PTHR34222">
    <property type="entry name" value="GAG_PRE-INTEGRS DOMAIN-CONTAINING PROTEIN"/>
    <property type="match status" value="1"/>
</dbReference>
<accession>A0A2G9GYM2</accession>
<protein>
    <submittedName>
        <fullName evidence="1">Uncharacterized protein</fullName>
    </submittedName>
</protein>
<name>A0A2G9GYM2_9LAMI</name>
<comment type="caution">
    <text evidence="1">The sequence shown here is derived from an EMBL/GenBank/DDBJ whole genome shotgun (WGS) entry which is preliminary data.</text>
</comment>
<keyword evidence="2" id="KW-1185">Reference proteome</keyword>
<dbReference type="PANTHER" id="PTHR34222:SF33">
    <property type="entry name" value="RETROTRANSPOSON GAG DOMAIN-CONTAINING PROTEIN"/>
    <property type="match status" value="1"/>
</dbReference>
<organism evidence="1 2">
    <name type="scientific">Handroanthus impetiginosus</name>
    <dbReference type="NCBI Taxonomy" id="429701"/>
    <lineage>
        <taxon>Eukaryota</taxon>
        <taxon>Viridiplantae</taxon>
        <taxon>Streptophyta</taxon>
        <taxon>Embryophyta</taxon>
        <taxon>Tracheophyta</taxon>
        <taxon>Spermatophyta</taxon>
        <taxon>Magnoliopsida</taxon>
        <taxon>eudicotyledons</taxon>
        <taxon>Gunneridae</taxon>
        <taxon>Pentapetalae</taxon>
        <taxon>asterids</taxon>
        <taxon>lamiids</taxon>
        <taxon>Lamiales</taxon>
        <taxon>Bignoniaceae</taxon>
        <taxon>Crescentiina</taxon>
        <taxon>Tabebuia alliance</taxon>
        <taxon>Handroanthus</taxon>
    </lineage>
</organism>
<reference evidence="2" key="1">
    <citation type="journal article" date="2018" name="Gigascience">
        <title>Genome assembly of the Pink Ipe (Handroanthus impetiginosus, Bignoniaceae), a highly valued, ecologically keystone Neotropical timber forest tree.</title>
        <authorList>
            <person name="Silva-Junior O.B."/>
            <person name="Grattapaglia D."/>
            <person name="Novaes E."/>
            <person name="Collevatti R.G."/>
        </authorList>
    </citation>
    <scope>NUCLEOTIDE SEQUENCE [LARGE SCALE GENOMIC DNA]</scope>
    <source>
        <strain evidence="2">cv. UFG-1</strain>
    </source>
</reference>
<dbReference type="OrthoDB" id="912999at2759"/>
<gene>
    <name evidence="1" type="ORF">CDL12_17304</name>
</gene>
<proteinExistence type="predicted"/>
<dbReference type="EMBL" id="NKXS01003319">
    <property type="protein sequence ID" value="PIN10110.1"/>
    <property type="molecule type" value="Genomic_DNA"/>
</dbReference>
<evidence type="ECO:0000313" key="2">
    <source>
        <dbReference type="Proteomes" id="UP000231279"/>
    </source>
</evidence>
<dbReference type="Proteomes" id="UP000231279">
    <property type="component" value="Unassembled WGS sequence"/>
</dbReference>
<sequence length="356" mass="41471">MLNGMWDELEMYLDITVCPSGSSSRVAKHFFKEKEDKKINQFLMGLNEGVYRTMRSQILNNEPLSPLSKIYAMIVHEERNRASFRIDKMHTKAAALHASTKNKHNKSSERGKPICKHCKKPGHDILHCWEKMDVQRIRTKKKCMDENQTTRNFIRPLKKPKLDGNLSLISLCFTETNNEEFDWTRYVWGPYHTASASGVHYFFTLVDNYSRCMEEKNLSNSPYEDQCKDNSCLVDRGSERISYEDNKMHTWRNKGNDKIQLGIENKALEQAQLIDSKNNPSANYKVRPIQENDEIISKVESKVLDTCTSQRQSWRHCFPFVSLKDCVPLDTSPTIKQTCFSQHLKFGLSYFHLSHI</sequence>
<dbReference type="AlphaFoldDB" id="A0A2G9GYM2"/>
<evidence type="ECO:0000313" key="1">
    <source>
        <dbReference type="EMBL" id="PIN10110.1"/>
    </source>
</evidence>